<evidence type="ECO:0000256" key="1">
    <source>
        <dbReference type="ARBA" id="ARBA00006432"/>
    </source>
</evidence>
<evidence type="ECO:0000259" key="3">
    <source>
        <dbReference type="Pfam" id="PF00501"/>
    </source>
</evidence>
<name>A0A4R3N5U4_9BACI</name>
<dbReference type="InterPro" id="IPR025110">
    <property type="entry name" value="AMP-bd_C"/>
</dbReference>
<dbReference type="InterPro" id="IPR045851">
    <property type="entry name" value="AMP-bd_C_sf"/>
</dbReference>
<dbReference type="InterPro" id="IPR042099">
    <property type="entry name" value="ANL_N_sf"/>
</dbReference>
<protein>
    <submittedName>
        <fullName evidence="5">Long-chain acyl-CoA synthetase</fullName>
    </submittedName>
</protein>
<dbReference type="AlphaFoldDB" id="A0A4R3N5U4"/>
<keyword evidence="6" id="KW-1185">Reference proteome</keyword>
<keyword evidence="2" id="KW-0436">Ligase</keyword>
<dbReference type="PROSITE" id="PS00455">
    <property type="entry name" value="AMP_BINDING"/>
    <property type="match status" value="1"/>
</dbReference>
<dbReference type="InterPro" id="IPR020845">
    <property type="entry name" value="AMP-binding_CS"/>
</dbReference>
<dbReference type="PRINTS" id="PR00154">
    <property type="entry name" value="AMPBINDING"/>
</dbReference>
<evidence type="ECO:0000313" key="5">
    <source>
        <dbReference type="EMBL" id="TCT23691.1"/>
    </source>
</evidence>
<dbReference type="Gene3D" id="3.30.300.30">
    <property type="match status" value="1"/>
</dbReference>
<feature type="domain" description="AMP-binding enzyme C-terminal" evidence="4">
    <location>
        <begin position="426"/>
        <end position="500"/>
    </location>
</feature>
<dbReference type="Proteomes" id="UP000294650">
    <property type="component" value="Unassembled WGS sequence"/>
</dbReference>
<dbReference type="Pfam" id="PF13193">
    <property type="entry name" value="AMP-binding_C"/>
    <property type="match status" value="1"/>
</dbReference>
<dbReference type="FunFam" id="3.40.50.12780:FF:000003">
    <property type="entry name" value="Long-chain-fatty-acid--CoA ligase FadD"/>
    <property type="match status" value="1"/>
</dbReference>
<proteinExistence type="inferred from homology"/>
<dbReference type="InterPro" id="IPR020459">
    <property type="entry name" value="AMP-binding"/>
</dbReference>
<organism evidence="5 6">
    <name type="scientific">Melghiribacillus thermohalophilus</name>
    <dbReference type="NCBI Taxonomy" id="1324956"/>
    <lineage>
        <taxon>Bacteria</taxon>
        <taxon>Bacillati</taxon>
        <taxon>Bacillota</taxon>
        <taxon>Bacilli</taxon>
        <taxon>Bacillales</taxon>
        <taxon>Bacillaceae</taxon>
        <taxon>Melghiribacillus</taxon>
    </lineage>
</organism>
<dbReference type="InterPro" id="IPR000873">
    <property type="entry name" value="AMP-dep_synth/lig_dom"/>
</dbReference>
<dbReference type="NCBIfam" id="NF004837">
    <property type="entry name" value="PRK06187.1"/>
    <property type="match status" value="1"/>
</dbReference>
<comment type="caution">
    <text evidence="5">The sequence shown here is derived from an EMBL/GenBank/DDBJ whole genome shotgun (WGS) entry which is preliminary data.</text>
</comment>
<evidence type="ECO:0000256" key="2">
    <source>
        <dbReference type="ARBA" id="ARBA00022598"/>
    </source>
</evidence>
<accession>A0A4R3N5U4</accession>
<dbReference type="RefSeq" id="WP_132371481.1">
    <property type="nucleotide sequence ID" value="NZ_SMAN01000006.1"/>
</dbReference>
<reference evidence="5 6" key="1">
    <citation type="submission" date="2019-03" db="EMBL/GenBank/DDBJ databases">
        <title>Genomic Encyclopedia of Type Strains, Phase IV (KMG-IV): sequencing the most valuable type-strain genomes for metagenomic binning, comparative biology and taxonomic classification.</title>
        <authorList>
            <person name="Goeker M."/>
        </authorList>
    </citation>
    <scope>NUCLEOTIDE SEQUENCE [LARGE SCALE GENOMIC DNA]</scope>
    <source>
        <strain evidence="5 6">DSM 25894</strain>
    </source>
</reference>
<dbReference type="GO" id="GO:0016877">
    <property type="term" value="F:ligase activity, forming carbon-sulfur bonds"/>
    <property type="evidence" value="ECO:0007669"/>
    <property type="project" value="UniProtKB-ARBA"/>
</dbReference>
<dbReference type="CDD" id="cd05936">
    <property type="entry name" value="FC-FACS_FadD_like"/>
    <property type="match status" value="1"/>
</dbReference>
<dbReference type="EMBL" id="SMAN01000006">
    <property type="protein sequence ID" value="TCT23691.1"/>
    <property type="molecule type" value="Genomic_DNA"/>
</dbReference>
<dbReference type="SUPFAM" id="SSF56801">
    <property type="entry name" value="Acetyl-CoA synthetase-like"/>
    <property type="match status" value="1"/>
</dbReference>
<sequence length="512" mass="56569">MNLSDQLTVTAKKNLTKTALYFQGKETSYQELEGAVTKFASSLKKLGFQKGDHIALVVGNTPHFVIGLYGALRLGVTVIPINPIYTPDELSYIINNGDVKGIITLDMLLEKFEKMAEDLPKVEHYIIAETNPEVPFGHSSLSPKLKSFTQLVQEGELDFERPYLDDDDVAVILYTSGTTGKPKGAMLTHKNLYSNAKDVGTYLGITPDDRVIATLPMFHVFCLTVALNAPLMSGGTVLVVPKFSPETIFKLTREQQATVFAGVPTMYNYLLQYPEGKSSDFESIRLCVSGGASMPVALLENFEKKFNCQISEGYGLSESSPVTCFNPLDRPRKAGSIGTSIIHVENKVVDENGEEVPVGEVGELIVRGPNVMKGYYKMPEETAATLKDGWLYTGDMARVDEDGYFYIVDRKKDLILVGGYNVYPREVEEVLYSHPKVAEAAVVGVPDPDTGEAVAAFVVSKDESLTEEELIAYCKEHLAKYKIPSSISFMEELPKNTTGKILRRHLKEKIKQ</sequence>
<feature type="domain" description="AMP-dependent synthetase/ligase" evidence="3">
    <location>
        <begin position="10"/>
        <end position="376"/>
    </location>
</feature>
<dbReference type="FunFam" id="3.30.300.30:FF:000008">
    <property type="entry name" value="2,3-dihydroxybenzoate-AMP ligase"/>
    <property type="match status" value="1"/>
</dbReference>
<dbReference type="PANTHER" id="PTHR43767:SF3">
    <property type="entry name" value="LONG-CHAIN-FATTY-ACID--COA LIGASE"/>
    <property type="match status" value="1"/>
</dbReference>
<dbReference type="PANTHER" id="PTHR43767">
    <property type="entry name" value="LONG-CHAIN-FATTY-ACID--COA LIGASE"/>
    <property type="match status" value="1"/>
</dbReference>
<dbReference type="Pfam" id="PF00501">
    <property type="entry name" value="AMP-binding"/>
    <property type="match status" value="1"/>
</dbReference>
<dbReference type="Gene3D" id="3.40.50.12780">
    <property type="entry name" value="N-terminal domain of ligase-like"/>
    <property type="match status" value="1"/>
</dbReference>
<evidence type="ECO:0000313" key="6">
    <source>
        <dbReference type="Proteomes" id="UP000294650"/>
    </source>
</evidence>
<dbReference type="OrthoDB" id="9778383at2"/>
<evidence type="ECO:0000259" key="4">
    <source>
        <dbReference type="Pfam" id="PF13193"/>
    </source>
</evidence>
<gene>
    <name evidence="5" type="ORF">EDD68_106101</name>
</gene>
<comment type="similarity">
    <text evidence="1">Belongs to the ATP-dependent AMP-binding enzyme family.</text>
</comment>
<dbReference type="InterPro" id="IPR050237">
    <property type="entry name" value="ATP-dep_AMP-bd_enzyme"/>
</dbReference>